<evidence type="ECO:0000313" key="2">
    <source>
        <dbReference type="EMBL" id="VFK44480.1"/>
    </source>
</evidence>
<dbReference type="EMBL" id="CAADFS010000107">
    <property type="protein sequence ID" value="VFK50531.1"/>
    <property type="molecule type" value="Genomic_DNA"/>
</dbReference>
<gene>
    <name evidence="3" type="ORF">BECKTC1821D_GA0114238_11075</name>
    <name evidence="2" type="ORF">BECKTC1821E_GA0114239_10364</name>
</gene>
<sequence length="88" mass="10097">MARSSPNPAPFGRHSQRKRLPPFADTRGGATAISRNACLYDYRLFDRYALPIASLALLTDEEDKGWRDHSTLIMKYRFEARLRQVPST</sequence>
<accession>A0A450Z9R4</accession>
<proteinExistence type="predicted"/>
<protein>
    <submittedName>
        <fullName evidence="3">Uncharacterized protein</fullName>
    </submittedName>
</protein>
<organism evidence="3">
    <name type="scientific">Candidatus Kentrum sp. TC</name>
    <dbReference type="NCBI Taxonomy" id="2126339"/>
    <lineage>
        <taxon>Bacteria</taxon>
        <taxon>Pseudomonadati</taxon>
        <taxon>Pseudomonadota</taxon>
        <taxon>Gammaproteobacteria</taxon>
        <taxon>Candidatus Kentrum</taxon>
    </lineage>
</organism>
<feature type="region of interest" description="Disordered" evidence="1">
    <location>
        <begin position="1"/>
        <end position="29"/>
    </location>
</feature>
<dbReference type="AlphaFoldDB" id="A0A450Z9R4"/>
<name>A0A450Z9R4_9GAMM</name>
<reference evidence="3" key="1">
    <citation type="submission" date="2019-02" db="EMBL/GenBank/DDBJ databases">
        <authorList>
            <person name="Gruber-Vodicka R. H."/>
            <person name="Seah K. B. B."/>
        </authorList>
    </citation>
    <scope>NUCLEOTIDE SEQUENCE</scope>
    <source>
        <strain evidence="3">BECK_BZ123</strain>
        <strain evidence="2">BECK_BZ125</strain>
    </source>
</reference>
<dbReference type="EMBL" id="CAADFT010000036">
    <property type="protein sequence ID" value="VFK44480.1"/>
    <property type="molecule type" value="Genomic_DNA"/>
</dbReference>
<evidence type="ECO:0000313" key="3">
    <source>
        <dbReference type="EMBL" id="VFK50531.1"/>
    </source>
</evidence>
<evidence type="ECO:0000256" key="1">
    <source>
        <dbReference type="SAM" id="MobiDB-lite"/>
    </source>
</evidence>